<dbReference type="EMBL" id="BIFS01000001">
    <property type="protein sequence ID" value="GCE18563.1"/>
    <property type="molecule type" value="Genomic_DNA"/>
</dbReference>
<dbReference type="SUPFAM" id="SSF109854">
    <property type="entry name" value="DinB/YfiT-like putative metalloenzymes"/>
    <property type="match status" value="1"/>
</dbReference>
<proteinExistence type="predicted"/>
<organism evidence="2 3">
    <name type="scientific">Dictyobacter kobayashii</name>
    <dbReference type="NCBI Taxonomy" id="2014872"/>
    <lineage>
        <taxon>Bacteria</taxon>
        <taxon>Bacillati</taxon>
        <taxon>Chloroflexota</taxon>
        <taxon>Ktedonobacteria</taxon>
        <taxon>Ktedonobacterales</taxon>
        <taxon>Dictyobacteraceae</taxon>
        <taxon>Dictyobacter</taxon>
    </lineage>
</organism>
<dbReference type="InterPro" id="IPR024775">
    <property type="entry name" value="DinB-like"/>
</dbReference>
<dbReference type="InterPro" id="IPR034660">
    <property type="entry name" value="DinB/YfiT-like"/>
</dbReference>
<gene>
    <name evidence="2" type="ORF">KDK_23630</name>
</gene>
<name>A0A402AHM9_9CHLR</name>
<sequence>MTEPTLPLITFYKGWGAYQQNLIEIIAPLSPEQLALPVSSGWTIGMVAQHIIANRVWWFQVWMGEGSPELAPIAHWDPADEVESPALEATELVAGLESTWSMVSESLTRWTAADLGQVFQLPAALREEERKYFSPSTLQWIVWHVLEHEIHHGGELSLTLGKHGLPGIYGNA</sequence>
<dbReference type="Gene3D" id="1.20.120.450">
    <property type="entry name" value="dinb family like domain"/>
    <property type="match status" value="1"/>
</dbReference>
<keyword evidence="3" id="KW-1185">Reference proteome</keyword>
<evidence type="ECO:0000313" key="2">
    <source>
        <dbReference type="EMBL" id="GCE18563.1"/>
    </source>
</evidence>
<feature type="domain" description="DinB-like" evidence="1">
    <location>
        <begin position="19"/>
        <end position="155"/>
    </location>
</feature>
<comment type="caution">
    <text evidence="2">The sequence shown here is derived from an EMBL/GenBank/DDBJ whole genome shotgun (WGS) entry which is preliminary data.</text>
</comment>
<dbReference type="Proteomes" id="UP000287188">
    <property type="component" value="Unassembled WGS sequence"/>
</dbReference>
<dbReference type="OrthoDB" id="157719at2"/>
<evidence type="ECO:0000313" key="3">
    <source>
        <dbReference type="Proteomes" id="UP000287188"/>
    </source>
</evidence>
<protein>
    <recommendedName>
        <fullName evidence="1">DinB-like domain-containing protein</fullName>
    </recommendedName>
</protein>
<dbReference type="AlphaFoldDB" id="A0A402AHM9"/>
<dbReference type="Pfam" id="PF12867">
    <property type="entry name" value="DinB_2"/>
    <property type="match status" value="1"/>
</dbReference>
<accession>A0A402AHM9</accession>
<reference evidence="3" key="1">
    <citation type="submission" date="2018-12" db="EMBL/GenBank/DDBJ databases">
        <title>Tengunoibacter tsumagoiensis gen. nov., sp. nov., Dictyobacter kobayashii sp. nov., D. alpinus sp. nov., and D. joshuensis sp. nov. and description of Dictyobacteraceae fam. nov. within the order Ktedonobacterales isolated from Tengu-no-mugimeshi.</title>
        <authorList>
            <person name="Wang C.M."/>
            <person name="Zheng Y."/>
            <person name="Sakai Y."/>
            <person name="Toyoda A."/>
            <person name="Minakuchi Y."/>
            <person name="Abe K."/>
            <person name="Yokota A."/>
            <person name="Yabe S."/>
        </authorList>
    </citation>
    <scope>NUCLEOTIDE SEQUENCE [LARGE SCALE GENOMIC DNA]</scope>
    <source>
        <strain evidence="3">Uno11</strain>
    </source>
</reference>
<evidence type="ECO:0000259" key="1">
    <source>
        <dbReference type="Pfam" id="PF12867"/>
    </source>
</evidence>
<dbReference type="RefSeq" id="WP_126550080.1">
    <property type="nucleotide sequence ID" value="NZ_BIFS01000001.1"/>
</dbReference>